<dbReference type="EMBL" id="CP068046">
    <property type="protein sequence ID" value="QQR40228.1"/>
    <property type="molecule type" value="Genomic_DNA"/>
</dbReference>
<evidence type="ECO:0000259" key="3">
    <source>
        <dbReference type="PROSITE" id="PS50977"/>
    </source>
</evidence>
<dbReference type="Gene3D" id="1.10.10.60">
    <property type="entry name" value="Homeodomain-like"/>
    <property type="match status" value="1"/>
</dbReference>
<dbReference type="InterPro" id="IPR050109">
    <property type="entry name" value="HTH-type_TetR-like_transc_reg"/>
</dbReference>
<dbReference type="InterPro" id="IPR001647">
    <property type="entry name" value="HTH_TetR"/>
</dbReference>
<dbReference type="InterPro" id="IPR036271">
    <property type="entry name" value="Tet_transcr_reg_TetR-rel_C_sf"/>
</dbReference>
<feature type="DNA-binding region" description="H-T-H motif" evidence="2">
    <location>
        <begin position="32"/>
        <end position="51"/>
    </location>
</feature>
<dbReference type="PANTHER" id="PTHR30055:SF235">
    <property type="entry name" value="TRANSCRIPTIONAL REGULATORY PROTEIN"/>
    <property type="match status" value="1"/>
</dbReference>
<accession>A0ABX7C8U8</accession>
<evidence type="ECO:0000256" key="1">
    <source>
        <dbReference type="ARBA" id="ARBA00023125"/>
    </source>
</evidence>
<feature type="domain" description="HTH tetR-type" evidence="3">
    <location>
        <begin position="9"/>
        <end position="69"/>
    </location>
</feature>
<dbReference type="PANTHER" id="PTHR30055">
    <property type="entry name" value="HTH-TYPE TRANSCRIPTIONAL REGULATOR RUTR"/>
    <property type="match status" value="1"/>
</dbReference>
<evidence type="ECO:0000313" key="4">
    <source>
        <dbReference type="EMBL" id="QQR40228.1"/>
    </source>
</evidence>
<dbReference type="InterPro" id="IPR041678">
    <property type="entry name" value="TetR_C_16"/>
</dbReference>
<dbReference type="SUPFAM" id="SSF46689">
    <property type="entry name" value="Homeodomain-like"/>
    <property type="match status" value="1"/>
</dbReference>
<reference evidence="4 5" key="1">
    <citation type="submission" date="2021-01" db="EMBL/GenBank/DDBJ databases">
        <title>Genome seq and assembly of Devosia sp. LEGU1.</title>
        <authorList>
            <person name="Chhetri G."/>
        </authorList>
    </citation>
    <scope>NUCLEOTIDE SEQUENCE [LARGE SCALE GENOMIC DNA]</scope>
    <source>
        <strain evidence="4 5">LEGU1</strain>
    </source>
</reference>
<proteinExistence type="predicted"/>
<keyword evidence="1 2" id="KW-0238">DNA-binding</keyword>
<dbReference type="Pfam" id="PF00440">
    <property type="entry name" value="TetR_N"/>
    <property type="match status" value="1"/>
</dbReference>
<dbReference type="InterPro" id="IPR009057">
    <property type="entry name" value="Homeodomain-like_sf"/>
</dbReference>
<dbReference type="RefSeq" id="WP_201635382.1">
    <property type="nucleotide sequence ID" value="NZ_CP068046.1"/>
</dbReference>
<name>A0ABX7C8U8_9HYPH</name>
<dbReference type="PRINTS" id="PR00455">
    <property type="entry name" value="HTHTETR"/>
</dbReference>
<dbReference type="Pfam" id="PF17920">
    <property type="entry name" value="TetR_C_16"/>
    <property type="match status" value="1"/>
</dbReference>
<organism evidence="4 5">
    <name type="scientific">Devosia rhizoryzae</name>
    <dbReference type="NCBI Taxonomy" id="2774137"/>
    <lineage>
        <taxon>Bacteria</taxon>
        <taxon>Pseudomonadati</taxon>
        <taxon>Pseudomonadota</taxon>
        <taxon>Alphaproteobacteria</taxon>
        <taxon>Hyphomicrobiales</taxon>
        <taxon>Devosiaceae</taxon>
        <taxon>Devosia</taxon>
    </lineage>
</organism>
<dbReference type="Gene3D" id="1.10.357.10">
    <property type="entry name" value="Tetracycline Repressor, domain 2"/>
    <property type="match status" value="1"/>
</dbReference>
<keyword evidence="5" id="KW-1185">Reference proteome</keyword>
<evidence type="ECO:0000256" key="2">
    <source>
        <dbReference type="PROSITE-ProRule" id="PRU00335"/>
    </source>
</evidence>
<dbReference type="PROSITE" id="PS50977">
    <property type="entry name" value="HTH_TETR_2"/>
    <property type="match status" value="1"/>
</dbReference>
<gene>
    <name evidence="4" type="ORF">JI748_04240</name>
</gene>
<dbReference type="Proteomes" id="UP000595857">
    <property type="component" value="Chromosome"/>
</dbReference>
<evidence type="ECO:0000313" key="5">
    <source>
        <dbReference type="Proteomes" id="UP000595857"/>
    </source>
</evidence>
<sequence>MIGRRRGASTTKDQILEAARHAFAERGFDKTTVREIAAMAGVDPAMINHHFGNKEQLFLAALDAPVDPRLYVEQVLTGSREDIGERLLQTMLTVWDSPVGTAGVTLMRTGLQHEWGAKLLREFLLNRILAPVMRELHLPEPEARWRSTLLASQVAGLIITRYVLKLEPLASAPRQDLVAAIAPTLQRYLTGPIPPPAL</sequence>
<dbReference type="SUPFAM" id="SSF48498">
    <property type="entry name" value="Tetracyclin repressor-like, C-terminal domain"/>
    <property type="match status" value="1"/>
</dbReference>
<protein>
    <submittedName>
        <fullName evidence="4">TetR family transcriptional regulator</fullName>
    </submittedName>
</protein>